<reference evidence="1" key="1">
    <citation type="submission" date="2021-12" db="EMBL/GenBank/DDBJ databases">
        <title>Convergent genome expansion in fungi linked to evolution of root-endophyte symbiosis.</title>
        <authorList>
            <consortium name="DOE Joint Genome Institute"/>
            <person name="Ke Y.-H."/>
            <person name="Bonito G."/>
            <person name="Liao H.-L."/>
            <person name="Looney B."/>
            <person name="Rojas-Flechas A."/>
            <person name="Nash J."/>
            <person name="Hameed K."/>
            <person name="Schadt C."/>
            <person name="Martin F."/>
            <person name="Crous P.W."/>
            <person name="Miettinen O."/>
            <person name="Magnuson J.K."/>
            <person name="Labbe J."/>
            <person name="Jacobson D."/>
            <person name="Doktycz M.J."/>
            <person name="Veneault-Fourrey C."/>
            <person name="Kuo A."/>
            <person name="Mondo S."/>
            <person name="Calhoun S."/>
            <person name="Riley R."/>
            <person name="Ohm R."/>
            <person name="LaButti K."/>
            <person name="Andreopoulos B."/>
            <person name="Pangilinan J."/>
            <person name="Nolan M."/>
            <person name="Tritt A."/>
            <person name="Clum A."/>
            <person name="Lipzen A."/>
            <person name="Daum C."/>
            <person name="Barry K."/>
            <person name="Grigoriev I.V."/>
            <person name="Vilgalys R."/>
        </authorList>
    </citation>
    <scope>NUCLEOTIDE SEQUENCE</scope>
    <source>
        <strain evidence="1">PMI_201</strain>
    </source>
</reference>
<dbReference type="EMBL" id="JAJTJA010000002">
    <property type="protein sequence ID" value="KAH8703694.1"/>
    <property type="molecule type" value="Genomic_DNA"/>
</dbReference>
<dbReference type="AlphaFoldDB" id="A0AAD4KZY2"/>
<protein>
    <submittedName>
        <fullName evidence="1">Uncharacterized protein</fullName>
    </submittedName>
</protein>
<dbReference type="Proteomes" id="UP001201262">
    <property type="component" value="Unassembled WGS sequence"/>
</dbReference>
<name>A0AAD4KZY2_9EURO</name>
<evidence type="ECO:0000313" key="2">
    <source>
        <dbReference type="Proteomes" id="UP001201262"/>
    </source>
</evidence>
<dbReference type="GeneID" id="70252976"/>
<evidence type="ECO:0000313" key="1">
    <source>
        <dbReference type="EMBL" id="KAH8703694.1"/>
    </source>
</evidence>
<keyword evidence="2" id="KW-1185">Reference proteome</keyword>
<accession>A0AAD4KZY2</accession>
<sequence>MPFGRHRICCQLPVPRCHRKLLSESEFSQRCPAGIQALMSSELSGPQRVKGRSSYMALQTRTAHANGSRKSLIPPQEKVAWKATEPERSYARLEFSFSTAQPLLVCYATNSSTPIPNCPHTFTCSGFVDPLCECFAICFI</sequence>
<comment type="caution">
    <text evidence="1">The sequence shown here is derived from an EMBL/GenBank/DDBJ whole genome shotgun (WGS) entry which is preliminary data.</text>
</comment>
<dbReference type="RefSeq" id="XP_046076712.1">
    <property type="nucleotide sequence ID" value="XM_046222690.1"/>
</dbReference>
<gene>
    <name evidence="1" type="ORF">BGW36DRAFT_90280</name>
</gene>
<organism evidence="1 2">
    <name type="scientific">Talaromyces proteolyticus</name>
    <dbReference type="NCBI Taxonomy" id="1131652"/>
    <lineage>
        <taxon>Eukaryota</taxon>
        <taxon>Fungi</taxon>
        <taxon>Dikarya</taxon>
        <taxon>Ascomycota</taxon>
        <taxon>Pezizomycotina</taxon>
        <taxon>Eurotiomycetes</taxon>
        <taxon>Eurotiomycetidae</taxon>
        <taxon>Eurotiales</taxon>
        <taxon>Trichocomaceae</taxon>
        <taxon>Talaromyces</taxon>
        <taxon>Talaromyces sect. Bacilispori</taxon>
    </lineage>
</organism>
<proteinExistence type="predicted"/>